<keyword evidence="6" id="KW-1185">Reference proteome</keyword>
<reference evidence="5" key="1">
    <citation type="submission" date="2023-03" db="EMBL/GenBank/DDBJ databases">
        <title>Chromosome-level genomes of two armyworms, Mythimna separata and Mythimna loreyi, provide insights into the biosynthesis and reception of sex pheromones.</title>
        <authorList>
            <person name="Zhao H."/>
        </authorList>
    </citation>
    <scope>NUCLEOTIDE SEQUENCE</scope>
    <source>
        <strain evidence="5">BeijingLab</strain>
        <tissue evidence="5">Pupa</tissue>
    </source>
</reference>
<organism evidence="5 6">
    <name type="scientific">Mythimna separata</name>
    <name type="common">Oriental armyworm</name>
    <name type="synonym">Pseudaletia separata</name>
    <dbReference type="NCBI Taxonomy" id="271217"/>
    <lineage>
        <taxon>Eukaryota</taxon>
        <taxon>Metazoa</taxon>
        <taxon>Ecdysozoa</taxon>
        <taxon>Arthropoda</taxon>
        <taxon>Hexapoda</taxon>
        <taxon>Insecta</taxon>
        <taxon>Pterygota</taxon>
        <taxon>Neoptera</taxon>
        <taxon>Endopterygota</taxon>
        <taxon>Lepidoptera</taxon>
        <taxon>Glossata</taxon>
        <taxon>Ditrysia</taxon>
        <taxon>Noctuoidea</taxon>
        <taxon>Noctuidae</taxon>
        <taxon>Noctuinae</taxon>
        <taxon>Hadenini</taxon>
        <taxon>Mythimna</taxon>
    </lineage>
</organism>
<feature type="region of interest" description="Disordered" evidence="3">
    <location>
        <begin position="117"/>
        <end position="170"/>
    </location>
</feature>
<evidence type="ECO:0000256" key="2">
    <source>
        <dbReference type="ARBA" id="ARBA00023242"/>
    </source>
</evidence>
<evidence type="ECO:0000313" key="6">
    <source>
        <dbReference type="Proteomes" id="UP001231518"/>
    </source>
</evidence>
<comment type="subcellular location">
    <subcellularLocation>
        <location evidence="1">Nucleus</location>
    </subcellularLocation>
</comment>
<dbReference type="AlphaFoldDB" id="A0AAD7YB23"/>
<dbReference type="EMBL" id="JARGEI010000024">
    <property type="protein sequence ID" value="KAJ8709156.1"/>
    <property type="molecule type" value="Genomic_DNA"/>
</dbReference>
<dbReference type="InterPro" id="IPR013257">
    <property type="entry name" value="SRI"/>
</dbReference>
<dbReference type="GO" id="GO:0005694">
    <property type="term" value="C:chromosome"/>
    <property type="evidence" value="ECO:0007669"/>
    <property type="project" value="InterPro"/>
</dbReference>
<sequence>MECDLLDQSLLEEDGITMPLPDFASDPHLLISKVRKHYMEYVIKLLSNNYETHQKLVNKNIYLPSAIWTCAKNIEMSAAQACMVAQIYRKNIISTVNELKRDTKRGKLNRRLYECLNKPPQNSKKTQTKDTFKDSSCQCGHNKRKRHTVSEPPKQIERQVSNTSDNLPNNQLATNMHYNSNTPHPPCDTFPPMQMHSEVQTMARGNKSSPMTIKRMSVESQDSDELMMQLEKLFQGEANDDDLFEGTLCDKMDTLPDEQQKRNNENLNSNMNSSKQDSVIENHSAQIKLLDERIASLAGLLVTNDNVPQKTEAPKNRKSRWLCEEYFLKQKLFELLDQIGDSDRKKLAKIKEKFVQLFDYDSDDEEILSPLDETPEFIVSCKERIAPWVVKLLTPYYIKGHIRGKGIFKALAKHLIRLIYQCSKYPKEYEVTSFVSDFLKNHRTIRCEADFKEFKIENL</sequence>
<evidence type="ECO:0000256" key="1">
    <source>
        <dbReference type="ARBA" id="ARBA00004123"/>
    </source>
</evidence>
<accession>A0AAD7YB23</accession>
<feature type="compositionally biased region" description="Low complexity" evidence="3">
    <location>
        <begin position="265"/>
        <end position="274"/>
    </location>
</feature>
<dbReference type="GO" id="GO:0006355">
    <property type="term" value="P:regulation of DNA-templated transcription"/>
    <property type="evidence" value="ECO:0007669"/>
    <property type="project" value="InterPro"/>
</dbReference>
<gene>
    <name evidence="5" type="ORF">PYW07_008982</name>
</gene>
<feature type="compositionally biased region" description="Polar residues" evidence="3">
    <location>
        <begin position="158"/>
        <end position="170"/>
    </location>
</feature>
<evidence type="ECO:0000256" key="3">
    <source>
        <dbReference type="SAM" id="MobiDB-lite"/>
    </source>
</evidence>
<protein>
    <recommendedName>
        <fullName evidence="4">Set2 Rpb1 interacting domain-containing protein</fullName>
    </recommendedName>
</protein>
<evidence type="ECO:0000313" key="5">
    <source>
        <dbReference type="EMBL" id="KAJ8709156.1"/>
    </source>
</evidence>
<proteinExistence type="predicted"/>
<name>A0AAD7YB23_MYTSE</name>
<comment type="caution">
    <text evidence="5">The sequence shown here is derived from an EMBL/GenBank/DDBJ whole genome shotgun (WGS) entry which is preliminary data.</text>
</comment>
<keyword evidence="2" id="KW-0539">Nucleus</keyword>
<dbReference type="Pfam" id="PF08236">
    <property type="entry name" value="SRI"/>
    <property type="match status" value="1"/>
</dbReference>
<feature type="region of interest" description="Disordered" evidence="3">
    <location>
        <begin position="260"/>
        <end position="280"/>
    </location>
</feature>
<evidence type="ECO:0000259" key="4">
    <source>
        <dbReference type="Pfam" id="PF08236"/>
    </source>
</evidence>
<dbReference type="Proteomes" id="UP001231518">
    <property type="component" value="Chromosome 22"/>
</dbReference>
<feature type="domain" description="Set2 Rpb1 interacting" evidence="4">
    <location>
        <begin position="384"/>
        <end position="443"/>
    </location>
</feature>